<evidence type="ECO:0000256" key="1">
    <source>
        <dbReference type="SAM" id="Phobius"/>
    </source>
</evidence>
<dbReference type="Proteomes" id="UP000198878">
    <property type="component" value="Unassembled WGS sequence"/>
</dbReference>
<proteinExistence type="predicted"/>
<dbReference type="STRING" id="218821.SAMN05421837_107328"/>
<dbReference type="AlphaFoldDB" id="A0A1H5R7P7"/>
<evidence type="ECO:0000313" key="3">
    <source>
        <dbReference type="Proteomes" id="UP000198878"/>
    </source>
</evidence>
<gene>
    <name evidence="2" type="ORF">SAMN05421837_107328</name>
</gene>
<dbReference type="OrthoDB" id="5195637at2"/>
<feature type="transmembrane region" description="Helical" evidence="1">
    <location>
        <begin position="46"/>
        <end position="70"/>
    </location>
</feature>
<keyword evidence="1" id="KW-0472">Membrane</keyword>
<feature type="transmembrane region" description="Helical" evidence="1">
    <location>
        <begin position="12"/>
        <end position="34"/>
    </location>
</feature>
<accession>A0A1H5R7P7</accession>
<protein>
    <submittedName>
        <fullName evidence="2">Uncharacterized protein</fullName>
    </submittedName>
</protein>
<reference evidence="3" key="1">
    <citation type="submission" date="2016-10" db="EMBL/GenBank/DDBJ databases">
        <authorList>
            <person name="Varghese N."/>
            <person name="Submissions S."/>
        </authorList>
    </citation>
    <scope>NUCLEOTIDE SEQUENCE [LARGE SCALE GENOMIC DNA]</scope>
    <source>
        <strain evidence="3">DSM 44654</strain>
    </source>
</reference>
<sequence>MKPELTGETIATMIVVPLLIAVVCVVGVFFFVVWRSLRARDHDDAPLALACWILSALLVVGIVAATWWGMYPWEAEYHHWTPKSGVVATVDSRIVPGGADSKSVEQKFVVSFVGEDQQYAVMDTRAAGVKPGDRLTITCVRRWQWSGTPGYDCNFVSLERGR</sequence>
<evidence type="ECO:0000313" key="2">
    <source>
        <dbReference type="EMBL" id="SEF34339.1"/>
    </source>
</evidence>
<organism evidence="2 3">
    <name type="scientific">Amycolatopsis pretoriensis</name>
    <dbReference type="NCBI Taxonomy" id="218821"/>
    <lineage>
        <taxon>Bacteria</taxon>
        <taxon>Bacillati</taxon>
        <taxon>Actinomycetota</taxon>
        <taxon>Actinomycetes</taxon>
        <taxon>Pseudonocardiales</taxon>
        <taxon>Pseudonocardiaceae</taxon>
        <taxon>Amycolatopsis</taxon>
    </lineage>
</organism>
<dbReference type="EMBL" id="FNUJ01000007">
    <property type="protein sequence ID" value="SEF34339.1"/>
    <property type="molecule type" value="Genomic_DNA"/>
</dbReference>
<dbReference type="RefSeq" id="WP_086681449.1">
    <property type="nucleotide sequence ID" value="NZ_FNUJ01000007.1"/>
</dbReference>
<keyword evidence="3" id="KW-1185">Reference proteome</keyword>
<keyword evidence="1" id="KW-1133">Transmembrane helix</keyword>
<name>A0A1H5R7P7_9PSEU</name>
<keyword evidence="1" id="KW-0812">Transmembrane</keyword>